<keyword evidence="3" id="KW-1185">Reference proteome</keyword>
<feature type="domain" description="Heterokaryon incompatibility" evidence="1">
    <location>
        <begin position="1"/>
        <end position="40"/>
    </location>
</feature>
<reference evidence="2" key="1">
    <citation type="journal article" date="2020" name="New Phytol.">
        <title>Comparative genomics reveals dynamic genome evolution in host specialist ectomycorrhizal fungi.</title>
        <authorList>
            <person name="Lofgren L.A."/>
            <person name="Nguyen N.H."/>
            <person name="Vilgalys R."/>
            <person name="Ruytinx J."/>
            <person name="Liao H.L."/>
            <person name="Branco S."/>
            <person name="Kuo A."/>
            <person name="LaButti K."/>
            <person name="Lipzen A."/>
            <person name="Andreopoulos W."/>
            <person name="Pangilinan J."/>
            <person name="Riley R."/>
            <person name="Hundley H."/>
            <person name="Na H."/>
            <person name="Barry K."/>
            <person name="Grigoriev I.V."/>
            <person name="Stajich J.E."/>
            <person name="Kennedy P.G."/>
        </authorList>
    </citation>
    <scope>NUCLEOTIDE SEQUENCE</scope>
    <source>
        <strain evidence="2">DOB743</strain>
    </source>
</reference>
<sequence>WSDTCCIDQNNHVELQRSVNSMFVWYHHSALTIIYLSDVPPSSKSGALANSNWNTWGWTVQEFLAPNIILFYQAASVGDCIRTCLYTKHTI</sequence>
<dbReference type="PANTHER" id="PTHR10622:SF10">
    <property type="entry name" value="HET DOMAIN-CONTAINING PROTEIN"/>
    <property type="match status" value="1"/>
</dbReference>
<evidence type="ECO:0000313" key="3">
    <source>
        <dbReference type="Proteomes" id="UP000714275"/>
    </source>
</evidence>
<comment type="caution">
    <text evidence="2">The sequence shown here is derived from an EMBL/GenBank/DDBJ whole genome shotgun (WGS) entry which is preliminary data.</text>
</comment>
<evidence type="ECO:0000259" key="1">
    <source>
        <dbReference type="Pfam" id="PF06985"/>
    </source>
</evidence>
<accession>A0A9P7CY43</accession>
<proteinExistence type="predicted"/>
<dbReference type="EMBL" id="JABBWD010000064">
    <property type="protein sequence ID" value="KAG1770599.1"/>
    <property type="molecule type" value="Genomic_DNA"/>
</dbReference>
<dbReference type="Proteomes" id="UP000714275">
    <property type="component" value="Unassembled WGS sequence"/>
</dbReference>
<protein>
    <recommendedName>
        <fullName evidence="1">Heterokaryon incompatibility domain-containing protein</fullName>
    </recommendedName>
</protein>
<name>A0A9P7CY43_9AGAM</name>
<dbReference type="OrthoDB" id="2663870at2759"/>
<feature type="non-terminal residue" evidence="2">
    <location>
        <position position="1"/>
    </location>
</feature>
<gene>
    <name evidence="2" type="ORF">EV702DRAFT_977955</name>
</gene>
<dbReference type="InterPro" id="IPR010730">
    <property type="entry name" value="HET"/>
</dbReference>
<evidence type="ECO:0000313" key="2">
    <source>
        <dbReference type="EMBL" id="KAG1770599.1"/>
    </source>
</evidence>
<organism evidence="2 3">
    <name type="scientific">Suillus placidus</name>
    <dbReference type="NCBI Taxonomy" id="48579"/>
    <lineage>
        <taxon>Eukaryota</taxon>
        <taxon>Fungi</taxon>
        <taxon>Dikarya</taxon>
        <taxon>Basidiomycota</taxon>
        <taxon>Agaricomycotina</taxon>
        <taxon>Agaricomycetes</taxon>
        <taxon>Agaricomycetidae</taxon>
        <taxon>Boletales</taxon>
        <taxon>Suillineae</taxon>
        <taxon>Suillaceae</taxon>
        <taxon>Suillus</taxon>
    </lineage>
</organism>
<dbReference type="Pfam" id="PF06985">
    <property type="entry name" value="HET"/>
    <property type="match status" value="1"/>
</dbReference>
<dbReference type="AlphaFoldDB" id="A0A9P7CY43"/>
<dbReference type="PANTHER" id="PTHR10622">
    <property type="entry name" value="HET DOMAIN-CONTAINING PROTEIN"/>
    <property type="match status" value="1"/>
</dbReference>